<dbReference type="InterPro" id="IPR029016">
    <property type="entry name" value="GAF-like_dom_sf"/>
</dbReference>
<protein>
    <recommendedName>
        <fullName evidence="2">histidine kinase</fullName>
        <ecNumber evidence="2">2.7.13.3</ecNumber>
    </recommendedName>
</protein>
<keyword evidence="7" id="KW-0067">ATP-binding</keyword>
<dbReference type="InterPro" id="IPR003018">
    <property type="entry name" value="GAF"/>
</dbReference>
<dbReference type="Pfam" id="PF02518">
    <property type="entry name" value="HATPase_c"/>
    <property type="match status" value="1"/>
</dbReference>
<evidence type="ECO:0000256" key="1">
    <source>
        <dbReference type="ARBA" id="ARBA00000085"/>
    </source>
</evidence>
<keyword evidence="4" id="KW-0808">Transferase</keyword>
<keyword evidence="3" id="KW-0597">Phosphoprotein</keyword>
<dbReference type="InterPro" id="IPR050482">
    <property type="entry name" value="Sensor_HK_TwoCompSys"/>
</dbReference>
<dbReference type="SUPFAM" id="SSF55781">
    <property type="entry name" value="GAF domain-like"/>
    <property type="match status" value="1"/>
</dbReference>
<dbReference type="Gene3D" id="3.30.450.40">
    <property type="match status" value="1"/>
</dbReference>
<dbReference type="InterPro" id="IPR036890">
    <property type="entry name" value="HATPase_C_sf"/>
</dbReference>
<dbReference type="PANTHER" id="PTHR24421:SF10">
    <property type="entry name" value="NITRATE_NITRITE SENSOR PROTEIN NARQ"/>
    <property type="match status" value="1"/>
</dbReference>
<evidence type="ECO:0000256" key="5">
    <source>
        <dbReference type="ARBA" id="ARBA00022741"/>
    </source>
</evidence>
<gene>
    <name evidence="11" type="ORF">GCM10009789_36580</name>
</gene>
<evidence type="ECO:0000259" key="9">
    <source>
        <dbReference type="SMART" id="SM00065"/>
    </source>
</evidence>
<dbReference type="Gene3D" id="3.30.565.10">
    <property type="entry name" value="Histidine kinase-like ATPase, C-terminal domain"/>
    <property type="match status" value="1"/>
</dbReference>
<dbReference type="PANTHER" id="PTHR24421">
    <property type="entry name" value="NITRATE/NITRITE SENSOR PROTEIN NARX-RELATED"/>
    <property type="match status" value="1"/>
</dbReference>
<evidence type="ECO:0000256" key="4">
    <source>
        <dbReference type="ARBA" id="ARBA00022679"/>
    </source>
</evidence>
<dbReference type="Pfam" id="PF07730">
    <property type="entry name" value="HisKA_3"/>
    <property type="match status" value="1"/>
</dbReference>
<comment type="caution">
    <text evidence="11">The sequence shown here is derived from an EMBL/GenBank/DDBJ whole genome shotgun (WGS) entry which is preliminary data.</text>
</comment>
<dbReference type="SUPFAM" id="SSF55874">
    <property type="entry name" value="ATPase domain of HSP90 chaperone/DNA topoisomerase II/histidine kinase"/>
    <property type="match status" value="1"/>
</dbReference>
<accession>A0ABN2DKS0</accession>
<evidence type="ECO:0000256" key="3">
    <source>
        <dbReference type="ARBA" id="ARBA00022553"/>
    </source>
</evidence>
<evidence type="ECO:0000256" key="7">
    <source>
        <dbReference type="ARBA" id="ARBA00022840"/>
    </source>
</evidence>
<sequence length="503" mass="52847">MSTARTENEAAQVAVERAAEALDADVAAIECAGELVAAVGYPENAVPVDDLDAVGSGAADSLDVPGVGRCVAASAVLEHPPAAMLVVARLRVLSREELGLLRGMARVAAITMRMLSVLDDERAAREEIERLAQEQAALRHIATLVARGAAPNAVFEAVTADVGRLVGADFTELTRYLPSETVTLAAWTASGEPIPATEPTSPAGRKLTALIHQTRLPVRVEYGTESPPVTTALPLRIRSAVGVPIFVQGNLWGAIAVGSAGDKPPPPDTETRLSNFTELVATAIANTEAQAELKASRARIVASADETRRRIERDLHDGAQQRLVSLTLRLRAAQASVPAELGELSADLDVIADELTTALDDLREMARGIHPTILAESGLASALKALARRSPVPVLLDVATYERLPERIEVTAYYVLSEALANAAKHANASVIRASVQIHDRTLRLSVIDDGVGGANPAHGSGLVGLSDRVEAAGGTIAVQSPPGKGTRLDIDLPLEVPFPQNY</sequence>
<dbReference type="Proteomes" id="UP001500393">
    <property type="component" value="Unassembled WGS sequence"/>
</dbReference>
<dbReference type="InterPro" id="IPR003594">
    <property type="entry name" value="HATPase_dom"/>
</dbReference>
<dbReference type="EC" id="2.7.13.3" evidence="2"/>
<keyword evidence="12" id="KW-1185">Reference proteome</keyword>
<reference evidence="11 12" key="1">
    <citation type="journal article" date="2019" name="Int. J. Syst. Evol. Microbiol.">
        <title>The Global Catalogue of Microorganisms (GCM) 10K type strain sequencing project: providing services to taxonomists for standard genome sequencing and annotation.</title>
        <authorList>
            <consortium name="The Broad Institute Genomics Platform"/>
            <consortium name="The Broad Institute Genome Sequencing Center for Infectious Disease"/>
            <person name="Wu L."/>
            <person name="Ma J."/>
        </authorList>
    </citation>
    <scope>NUCLEOTIDE SEQUENCE [LARGE SCALE GENOMIC DNA]</scope>
    <source>
        <strain evidence="11 12">JCM 14969</strain>
    </source>
</reference>
<dbReference type="Pfam" id="PF01590">
    <property type="entry name" value="GAF"/>
    <property type="match status" value="1"/>
</dbReference>
<feature type="domain" description="Histidine kinase/HSP90-like ATPase" evidence="10">
    <location>
        <begin position="407"/>
        <end position="497"/>
    </location>
</feature>
<organism evidence="11 12">
    <name type="scientific">Kribbella sancticallisti</name>
    <dbReference type="NCBI Taxonomy" id="460087"/>
    <lineage>
        <taxon>Bacteria</taxon>
        <taxon>Bacillati</taxon>
        <taxon>Actinomycetota</taxon>
        <taxon>Actinomycetes</taxon>
        <taxon>Propionibacteriales</taxon>
        <taxon>Kribbellaceae</taxon>
        <taxon>Kribbella</taxon>
    </lineage>
</organism>
<dbReference type="Gene3D" id="1.20.5.1930">
    <property type="match status" value="1"/>
</dbReference>
<dbReference type="InterPro" id="IPR011712">
    <property type="entry name" value="Sig_transdc_His_kin_sub3_dim/P"/>
</dbReference>
<evidence type="ECO:0000259" key="10">
    <source>
        <dbReference type="SMART" id="SM00387"/>
    </source>
</evidence>
<keyword evidence="5" id="KW-0547">Nucleotide-binding</keyword>
<dbReference type="CDD" id="cd16917">
    <property type="entry name" value="HATPase_UhpB-NarQ-NarX-like"/>
    <property type="match status" value="1"/>
</dbReference>
<comment type="catalytic activity">
    <reaction evidence="1">
        <text>ATP + protein L-histidine = ADP + protein N-phospho-L-histidine.</text>
        <dbReference type="EC" id="2.7.13.3"/>
    </reaction>
</comment>
<dbReference type="SMART" id="SM00387">
    <property type="entry name" value="HATPase_c"/>
    <property type="match status" value="1"/>
</dbReference>
<evidence type="ECO:0000313" key="12">
    <source>
        <dbReference type="Proteomes" id="UP001500393"/>
    </source>
</evidence>
<feature type="domain" description="GAF" evidence="9">
    <location>
        <begin position="150"/>
        <end position="294"/>
    </location>
</feature>
<evidence type="ECO:0000313" key="11">
    <source>
        <dbReference type="EMBL" id="GAA1579516.1"/>
    </source>
</evidence>
<dbReference type="SMART" id="SM00065">
    <property type="entry name" value="GAF"/>
    <property type="match status" value="1"/>
</dbReference>
<keyword evidence="6" id="KW-0418">Kinase</keyword>
<name>A0ABN2DKS0_9ACTN</name>
<evidence type="ECO:0000256" key="6">
    <source>
        <dbReference type="ARBA" id="ARBA00022777"/>
    </source>
</evidence>
<evidence type="ECO:0000256" key="2">
    <source>
        <dbReference type="ARBA" id="ARBA00012438"/>
    </source>
</evidence>
<proteinExistence type="predicted"/>
<keyword evidence="8" id="KW-0902">Two-component regulatory system</keyword>
<dbReference type="EMBL" id="BAAAOS010000020">
    <property type="protein sequence ID" value="GAA1579516.1"/>
    <property type="molecule type" value="Genomic_DNA"/>
</dbReference>
<evidence type="ECO:0000256" key="8">
    <source>
        <dbReference type="ARBA" id="ARBA00023012"/>
    </source>
</evidence>